<evidence type="ECO:0008006" key="4">
    <source>
        <dbReference type="Google" id="ProtNLM"/>
    </source>
</evidence>
<dbReference type="Pfam" id="PF12028">
    <property type="entry name" value="DUF3515"/>
    <property type="match status" value="1"/>
</dbReference>
<evidence type="ECO:0000313" key="2">
    <source>
        <dbReference type="EMBL" id="GAA0361877.1"/>
    </source>
</evidence>
<accession>A0ABN0XEI2</accession>
<reference evidence="2 3" key="1">
    <citation type="journal article" date="2019" name="Int. J. Syst. Evol. Microbiol.">
        <title>The Global Catalogue of Microorganisms (GCM) 10K type strain sequencing project: providing services to taxonomists for standard genome sequencing and annotation.</title>
        <authorList>
            <consortium name="The Broad Institute Genomics Platform"/>
            <consortium name="The Broad Institute Genome Sequencing Center for Infectious Disease"/>
            <person name="Wu L."/>
            <person name="Ma J."/>
        </authorList>
    </citation>
    <scope>NUCLEOTIDE SEQUENCE [LARGE SCALE GENOMIC DNA]</scope>
    <source>
        <strain evidence="2 3">JCM 4565</strain>
    </source>
</reference>
<comment type="caution">
    <text evidence="2">The sequence shown here is derived from an EMBL/GenBank/DDBJ whole genome shotgun (WGS) entry which is preliminary data.</text>
</comment>
<evidence type="ECO:0000313" key="3">
    <source>
        <dbReference type="Proteomes" id="UP001500063"/>
    </source>
</evidence>
<evidence type="ECO:0000256" key="1">
    <source>
        <dbReference type="SAM" id="SignalP"/>
    </source>
</evidence>
<organism evidence="2 3">
    <name type="scientific">Streptomyces blastmyceticus</name>
    <dbReference type="NCBI Taxonomy" id="68180"/>
    <lineage>
        <taxon>Bacteria</taxon>
        <taxon>Bacillati</taxon>
        <taxon>Actinomycetota</taxon>
        <taxon>Actinomycetes</taxon>
        <taxon>Kitasatosporales</taxon>
        <taxon>Streptomycetaceae</taxon>
        <taxon>Streptomyces</taxon>
    </lineage>
</organism>
<dbReference type="Proteomes" id="UP001500063">
    <property type="component" value="Unassembled WGS sequence"/>
</dbReference>
<dbReference type="RefSeq" id="WP_344120226.1">
    <property type="nucleotide sequence ID" value="NZ_BAAABW010000024.1"/>
</dbReference>
<protein>
    <recommendedName>
        <fullName evidence="4">DUF3515 domain-containing protein</fullName>
    </recommendedName>
</protein>
<dbReference type="EMBL" id="BAAABW010000024">
    <property type="protein sequence ID" value="GAA0361877.1"/>
    <property type="molecule type" value="Genomic_DNA"/>
</dbReference>
<sequence length="168" mass="17551">MTFSLRRSLGLPAVVVLFAAVGCSSGNDTAGPAVPTPPARAVGPCRALHKALPESVDGMERRKAGPVSDFTAVWGDPAIALRCGVLRPEIIREGSKTYAPSTGSVEADGVEWLPEQLSDGSIRCTTVHREVWVEVTLPKKVVGGAGDLGALTDLADAVKKTIPFGYVD</sequence>
<name>A0ABN0XEI2_9ACTN</name>
<dbReference type="InterPro" id="IPR021903">
    <property type="entry name" value="DUF3515"/>
</dbReference>
<keyword evidence="1" id="KW-0732">Signal</keyword>
<keyword evidence="3" id="KW-1185">Reference proteome</keyword>
<feature type="signal peptide" evidence="1">
    <location>
        <begin position="1"/>
        <end position="19"/>
    </location>
</feature>
<feature type="chain" id="PRO_5046216961" description="DUF3515 domain-containing protein" evidence="1">
    <location>
        <begin position="20"/>
        <end position="168"/>
    </location>
</feature>
<proteinExistence type="predicted"/>
<dbReference type="PROSITE" id="PS51257">
    <property type="entry name" value="PROKAR_LIPOPROTEIN"/>
    <property type="match status" value="1"/>
</dbReference>
<gene>
    <name evidence="2" type="ORF">GCM10010319_44480</name>
</gene>